<sequence length="27" mass="3076">MALGTLSFQMLTRCKHTIKLCRSHSVL</sequence>
<evidence type="ECO:0000313" key="1">
    <source>
        <dbReference type="EMBL" id="JAH54797.1"/>
    </source>
</evidence>
<organism evidence="1">
    <name type="scientific">Anguilla anguilla</name>
    <name type="common">European freshwater eel</name>
    <name type="synonym">Muraena anguilla</name>
    <dbReference type="NCBI Taxonomy" id="7936"/>
    <lineage>
        <taxon>Eukaryota</taxon>
        <taxon>Metazoa</taxon>
        <taxon>Chordata</taxon>
        <taxon>Craniata</taxon>
        <taxon>Vertebrata</taxon>
        <taxon>Euteleostomi</taxon>
        <taxon>Actinopterygii</taxon>
        <taxon>Neopterygii</taxon>
        <taxon>Teleostei</taxon>
        <taxon>Anguilliformes</taxon>
        <taxon>Anguillidae</taxon>
        <taxon>Anguilla</taxon>
    </lineage>
</organism>
<name>A0A0E9TMY3_ANGAN</name>
<dbReference type="AlphaFoldDB" id="A0A0E9TMY3"/>
<dbReference type="EMBL" id="GBXM01053780">
    <property type="protein sequence ID" value="JAH54797.1"/>
    <property type="molecule type" value="Transcribed_RNA"/>
</dbReference>
<reference evidence="1" key="1">
    <citation type="submission" date="2014-11" db="EMBL/GenBank/DDBJ databases">
        <authorList>
            <person name="Amaro Gonzalez C."/>
        </authorList>
    </citation>
    <scope>NUCLEOTIDE SEQUENCE</scope>
</reference>
<accession>A0A0E9TMY3</accession>
<protein>
    <submittedName>
        <fullName evidence="1">Uncharacterized protein</fullName>
    </submittedName>
</protein>
<reference evidence="1" key="2">
    <citation type="journal article" date="2015" name="Fish Shellfish Immunol.">
        <title>Early steps in the European eel (Anguilla anguilla)-Vibrio vulnificus interaction in the gills: Role of the RtxA13 toxin.</title>
        <authorList>
            <person name="Callol A."/>
            <person name="Pajuelo D."/>
            <person name="Ebbesson L."/>
            <person name="Teles M."/>
            <person name="MacKenzie S."/>
            <person name="Amaro C."/>
        </authorList>
    </citation>
    <scope>NUCLEOTIDE SEQUENCE</scope>
</reference>
<proteinExistence type="predicted"/>